<sequence length="473" mass="52736">MDSSDGESSLTLALMYNSNVNEPGNEKIHVIYERDYCTETLDISFRRTVRVPDNGNTYNLPPDCGLFPIYSVDKYKDKLPNSMVAKGGVFVPMHQREAMWINFESAHPFAIKVHVGGVNAISGEHSVESMATDLRRKVRLDSGKSIQDYVVTGAHGQLWLDGIAKLDGKVMQFVATSAGNAYSVEAQITGEDRVCGIQMEIIPSLHTRGEVGKIYVRMLTGRTFSFKTNTGMTVLGLKQKIAQIEKVSIEDQRLIFGGKQMENGRTLAHYNMEPESCLHLVLSLKGGGSGQSEPRARTAEMAIAPGGFIKQTIVKDFVPAANWDRDNTTIFNIQMLNAEIFESVVGVKPPPTPITAKTYADFGYPFYTMYEEQSGVGGKFPVKSVAQLDALNGEEKSEDDDESIQFHEANEVTVVRIPSNPAEMCEFAPVTVLEDRIQKLRVTNDIWDWDHDEFHGGVYRPRVPRFYLRSSQK</sequence>
<reference evidence="2" key="1">
    <citation type="submission" date="2022-11" db="EMBL/GenBank/DDBJ databases">
        <title>Genome Resource of Sclerotinia nivalis Strain SnTB1, a Plant Pathogen Isolated from American Ginseng.</title>
        <authorList>
            <person name="Fan S."/>
        </authorList>
    </citation>
    <scope>NUCLEOTIDE SEQUENCE</scope>
    <source>
        <strain evidence="2">SnTB1</strain>
    </source>
</reference>
<gene>
    <name evidence="2" type="ORF">OCU04_007570</name>
</gene>
<evidence type="ECO:0000313" key="2">
    <source>
        <dbReference type="EMBL" id="KAJ8063705.1"/>
    </source>
</evidence>
<dbReference type="PROSITE" id="PS50053">
    <property type="entry name" value="UBIQUITIN_2"/>
    <property type="match status" value="1"/>
</dbReference>
<keyword evidence="3" id="KW-1185">Reference proteome</keyword>
<evidence type="ECO:0000259" key="1">
    <source>
        <dbReference type="PROSITE" id="PS50053"/>
    </source>
</evidence>
<dbReference type="InterPro" id="IPR019956">
    <property type="entry name" value="Ubiquitin_dom"/>
</dbReference>
<dbReference type="EMBL" id="JAPEIS010000008">
    <property type="protein sequence ID" value="KAJ8063705.1"/>
    <property type="molecule type" value="Genomic_DNA"/>
</dbReference>
<dbReference type="Gene3D" id="3.10.20.90">
    <property type="entry name" value="Phosphatidylinositol 3-kinase Catalytic Subunit, Chain A, domain 1"/>
    <property type="match status" value="1"/>
</dbReference>
<protein>
    <recommendedName>
        <fullName evidence="1">Ubiquitin-like domain-containing protein</fullName>
    </recommendedName>
</protein>
<dbReference type="SMART" id="SM00213">
    <property type="entry name" value="UBQ"/>
    <property type="match status" value="1"/>
</dbReference>
<dbReference type="Pfam" id="PF00240">
    <property type="entry name" value="ubiquitin"/>
    <property type="match status" value="1"/>
</dbReference>
<dbReference type="AlphaFoldDB" id="A0A9X0DIJ2"/>
<dbReference type="InterPro" id="IPR029071">
    <property type="entry name" value="Ubiquitin-like_domsf"/>
</dbReference>
<dbReference type="Proteomes" id="UP001152300">
    <property type="component" value="Unassembled WGS sequence"/>
</dbReference>
<dbReference type="SUPFAM" id="SSF54236">
    <property type="entry name" value="Ubiquitin-like"/>
    <property type="match status" value="1"/>
</dbReference>
<organism evidence="2 3">
    <name type="scientific">Sclerotinia nivalis</name>
    <dbReference type="NCBI Taxonomy" id="352851"/>
    <lineage>
        <taxon>Eukaryota</taxon>
        <taxon>Fungi</taxon>
        <taxon>Dikarya</taxon>
        <taxon>Ascomycota</taxon>
        <taxon>Pezizomycotina</taxon>
        <taxon>Leotiomycetes</taxon>
        <taxon>Helotiales</taxon>
        <taxon>Sclerotiniaceae</taxon>
        <taxon>Sclerotinia</taxon>
    </lineage>
</organism>
<dbReference type="InterPro" id="IPR050158">
    <property type="entry name" value="Ubiquitin_ubiquitin-like"/>
</dbReference>
<dbReference type="PRINTS" id="PR00348">
    <property type="entry name" value="UBIQUITIN"/>
</dbReference>
<comment type="caution">
    <text evidence="2">The sequence shown here is derived from an EMBL/GenBank/DDBJ whole genome shotgun (WGS) entry which is preliminary data.</text>
</comment>
<name>A0A9X0DIJ2_9HELO</name>
<accession>A0A9X0DIJ2</accession>
<dbReference type="PANTHER" id="PTHR10666">
    <property type="entry name" value="UBIQUITIN"/>
    <property type="match status" value="1"/>
</dbReference>
<dbReference type="OrthoDB" id="428577at2759"/>
<dbReference type="InterPro" id="IPR000626">
    <property type="entry name" value="Ubiquitin-like_dom"/>
</dbReference>
<evidence type="ECO:0000313" key="3">
    <source>
        <dbReference type="Proteomes" id="UP001152300"/>
    </source>
</evidence>
<feature type="domain" description="Ubiquitin-like" evidence="1">
    <location>
        <begin position="212"/>
        <end position="287"/>
    </location>
</feature>
<proteinExistence type="predicted"/>